<dbReference type="InterPro" id="IPR018114">
    <property type="entry name" value="TRYPSIN_HIS"/>
</dbReference>
<accession>A0A8U8B6I3</accession>
<protein>
    <recommendedName>
        <fullName evidence="4">Acrosin</fullName>
        <ecNumber evidence="3">3.4.21.10</ecNumber>
    </recommendedName>
</protein>
<dbReference type="EC" id="3.4.21.10" evidence="3"/>
<evidence type="ECO:0000256" key="11">
    <source>
        <dbReference type="ARBA" id="ARBA00023180"/>
    </source>
</evidence>
<dbReference type="Proteomes" id="UP000694382">
    <property type="component" value="Chromosome 3"/>
</dbReference>
<proteinExistence type="predicted"/>
<dbReference type="AlphaFoldDB" id="A0A8C3N100"/>
<dbReference type="InterPro" id="IPR001254">
    <property type="entry name" value="Trypsin_dom"/>
</dbReference>
<comment type="subcellular location">
    <subcellularLocation>
        <location evidence="2">Secreted</location>
    </subcellularLocation>
</comment>
<dbReference type="SUPFAM" id="SSF50494">
    <property type="entry name" value="Trypsin-like serine proteases"/>
    <property type="match status" value="1"/>
</dbReference>
<dbReference type="SMART" id="SM00020">
    <property type="entry name" value="Tryp_SPc"/>
    <property type="match status" value="1"/>
</dbReference>
<evidence type="ECO:0000256" key="4">
    <source>
        <dbReference type="ARBA" id="ARBA00017161"/>
    </source>
</evidence>
<accession>A0A8C3N100</accession>
<keyword evidence="8" id="KW-0378">Hydrolase</keyword>
<keyword evidence="11" id="KW-0325">Glycoprotein</keyword>
<keyword evidence="14" id="KW-1185">Reference proteome</keyword>
<dbReference type="CDD" id="cd00190">
    <property type="entry name" value="Tryp_SPc"/>
    <property type="match status" value="1"/>
</dbReference>
<evidence type="ECO:0000256" key="2">
    <source>
        <dbReference type="ARBA" id="ARBA00004613"/>
    </source>
</evidence>
<keyword evidence="10" id="KW-1015">Disulfide bond</keyword>
<dbReference type="PANTHER" id="PTHR24252">
    <property type="entry name" value="ACROSIN-RELATED"/>
    <property type="match status" value="1"/>
</dbReference>
<evidence type="ECO:0000256" key="9">
    <source>
        <dbReference type="ARBA" id="ARBA00022825"/>
    </source>
</evidence>
<dbReference type="InterPro" id="IPR043504">
    <property type="entry name" value="Peptidase_S1_PA_chymotrypsin"/>
</dbReference>
<comment type="catalytic activity">
    <reaction evidence="1">
        <text>Preferential cleavage: Arg-|-Xaa, Lys-|-Xaa.</text>
        <dbReference type="EC" id="3.4.21.10"/>
    </reaction>
</comment>
<reference evidence="13" key="3">
    <citation type="submission" date="2025-09" db="UniProtKB">
        <authorList>
            <consortium name="Ensembl"/>
        </authorList>
    </citation>
    <scope>IDENTIFICATION</scope>
</reference>
<dbReference type="InterPro" id="IPR009003">
    <property type="entry name" value="Peptidase_S1_PA"/>
</dbReference>
<organism evidence="13 14">
    <name type="scientific">Geospiza parvula</name>
    <name type="common">Small tree-finch</name>
    <name type="synonym">Camarhynchus parvulus</name>
    <dbReference type="NCBI Taxonomy" id="87175"/>
    <lineage>
        <taxon>Eukaryota</taxon>
        <taxon>Metazoa</taxon>
        <taxon>Chordata</taxon>
        <taxon>Craniata</taxon>
        <taxon>Vertebrata</taxon>
        <taxon>Euteleostomi</taxon>
        <taxon>Archelosauria</taxon>
        <taxon>Archosauria</taxon>
        <taxon>Dinosauria</taxon>
        <taxon>Saurischia</taxon>
        <taxon>Theropoda</taxon>
        <taxon>Coelurosauria</taxon>
        <taxon>Aves</taxon>
        <taxon>Neognathae</taxon>
        <taxon>Neoaves</taxon>
        <taxon>Telluraves</taxon>
        <taxon>Australaves</taxon>
        <taxon>Passeriformes</taxon>
        <taxon>Thraupidae</taxon>
        <taxon>Camarhynchus</taxon>
    </lineage>
</organism>
<dbReference type="PANTHER" id="PTHR24252:SF8">
    <property type="entry name" value="ACROSIN"/>
    <property type="match status" value="1"/>
</dbReference>
<keyword evidence="7" id="KW-0732">Signal</keyword>
<evidence type="ECO:0000256" key="7">
    <source>
        <dbReference type="ARBA" id="ARBA00022729"/>
    </source>
</evidence>
<name>A0A8C3N100_GEOPR</name>
<dbReference type="InterPro" id="IPR001314">
    <property type="entry name" value="Peptidase_S1A"/>
</dbReference>
<dbReference type="PRINTS" id="PR00722">
    <property type="entry name" value="CHYMOTRYPSIN"/>
</dbReference>
<dbReference type="GO" id="GO:0004252">
    <property type="term" value="F:serine-type endopeptidase activity"/>
    <property type="evidence" value="ECO:0007669"/>
    <property type="project" value="InterPro"/>
</dbReference>
<dbReference type="PROSITE" id="PS50240">
    <property type="entry name" value="TRYPSIN_DOM"/>
    <property type="match status" value="1"/>
</dbReference>
<evidence type="ECO:0000256" key="1">
    <source>
        <dbReference type="ARBA" id="ARBA00001656"/>
    </source>
</evidence>
<keyword evidence="9" id="KW-0720">Serine protease</keyword>
<dbReference type="PROSITE" id="PS00135">
    <property type="entry name" value="TRYPSIN_SER"/>
    <property type="match status" value="1"/>
</dbReference>
<dbReference type="GO" id="GO:0005576">
    <property type="term" value="C:extracellular region"/>
    <property type="evidence" value="ECO:0007669"/>
    <property type="project" value="UniProtKB-SubCell"/>
</dbReference>
<dbReference type="Pfam" id="PF00089">
    <property type="entry name" value="Trypsin"/>
    <property type="match status" value="1"/>
</dbReference>
<evidence type="ECO:0000256" key="8">
    <source>
        <dbReference type="ARBA" id="ARBA00022801"/>
    </source>
</evidence>
<dbReference type="GO" id="GO:0006508">
    <property type="term" value="P:proteolysis"/>
    <property type="evidence" value="ECO:0007669"/>
    <property type="project" value="UniProtKB-KW"/>
</dbReference>
<evidence type="ECO:0000259" key="12">
    <source>
        <dbReference type="PROSITE" id="PS50240"/>
    </source>
</evidence>
<dbReference type="InterPro" id="IPR033116">
    <property type="entry name" value="TRYPSIN_SER"/>
</dbReference>
<keyword evidence="6" id="KW-0645">Protease</keyword>
<evidence type="ECO:0000256" key="3">
    <source>
        <dbReference type="ARBA" id="ARBA00012050"/>
    </source>
</evidence>
<keyword evidence="5" id="KW-0964">Secreted</keyword>
<dbReference type="PROSITE" id="PS00134">
    <property type="entry name" value="TRYPSIN_HIS"/>
    <property type="match status" value="1"/>
</dbReference>
<evidence type="ECO:0000313" key="13">
    <source>
        <dbReference type="Ensembl" id="ENSCPVP00000014250.2"/>
    </source>
</evidence>
<dbReference type="FunFam" id="2.40.10.10:FF:000004">
    <property type="entry name" value="Tryptase gamma 1"/>
    <property type="match status" value="1"/>
</dbReference>
<evidence type="ECO:0000256" key="6">
    <source>
        <dbReference type="ARBA" id="ARBA00022670"/>
    </source>
</evidence>
<dbReference type="Gene3D" id="2.40.10.10">
    <property type="entry name" value="Trypsin-like serine proteases"/>
    <property type="match status" value="3"/>
</dbReference>
<feature type="domain" description="Peptidase S1" evidence="12">
    <location>
        <begin position="76"/>
        <end position="290"/>
    </location>
</feature>
<reference evidence="13" key="1">
    <citation type="submission" date="2020-02" db="EMBL/GenBank/DDBJ databases">
        <authorList>
            <person name="Enbody D E."/>
            <person name="Pettersson E M."/>
        </authorList>
    </citation>
    <scope>NUCLEOTIDE SEQUENCE [LARGE SCALE GENOMIC DNA]</scope>
</reference>
<evidence type="ECO:0000313" key="14">
    <source>
        <dbReference type="Proteomes" id="UP000694382"/>
    </source>
</evidence>
<dbReference type="FunFam" id="2.40.10.10:FF:000054">
    <property type="entry name" value="Complement C1r subcomponent"/>
    <property type="match status" value="1"/>
</dbReference>
<evidence type="ECO:0000256" key="5">
    <source>
        <dbReference type="ARBA" id="ARBA00022525"/>
    </source>
</evidence>
<dbReference type="GO" id="GO:0007340">
    <property type="term" value="P:acrosome reaction"/>
    <property type="evidence" value="ECO:0007669"/>
    <property type="project" value="TreeGrafter"/>
</dbReference>
<sequence>AHQLGEPLSLSLRTASELSSENMFSASYPTMPKARGSELDDHQGPFHCGFRIPPPVNSPMTYSYGNVAYDYGMTRIVGGAGAAEAEWPWLVSIQHPWVPGLGHWCGGSLITADWVLTAAHCFDNLLYVLIGATQLSQPGPGAQVLNVKKVVIHRNYKRRDMSNDIALMQLDRPVLCSSYTQLACLAEPTLSVYELRNCWIAGWGATTARSDTDWYAGEIHTHNLCAGYPQGTIDSCKGDSGGPLMCQDNNAAYWWVIGLTSWGKGCARAMRPGVYVSVQYFYDWIDYNMRINAVKSGRLQSSLRLKILLCPDHTHLLCAHTHTGVDLVVEIKLPLFTGNHLFSAIPAPG</sequence>
<evidence type="ECO:0000256" key="10">
    <source>
        <dbReference type="ARBA" id="ARBA00023157"/>
    </source>
</evidence>
<dbReference type="Ensembl" id="ENSCPVT00000014888.2">
    <property type="protein sequence ID" value="ENSCPVP00000014250.2"/>
    <property type="gene ID" value="ENSCPVG00000009312.2"/>
</dbReference>
<reference evidence="13" key="2">
    <citation type="submission" date="2025-08" db="UniProtKB">
        <authorList>
            <consortium name="Ensembl"/>
        </authorList>
    </citation>
    <scope>IDENTIFICATION</scope>
</reference>